<evidence type="ECO:0000313" key="2">
    <source>
        <dbReference type="EMBL" id="MEE8658531.1"/>
    </source>
</evidence>
<evidence type="ECO:0000313" key="3">
    <source>
        <dbReference type="Proteomes" id="UP001312908"/>
    </source>
</evidence>
<proteinExistence type="predicted"/>
<gene>
    <name evidence="2" type="ORF">DOFOFD_05855</name>
</gene>
<protein>
    <submittedName>
        <fullName evidence="2">Uncharacterized protein</fullName>
    </submittedName>
</protein>
<dbReference type="EMBL" id="JAWJZY010000002">
    <property type="protein sequence ID" value="MEE8658531.1"/>
    <property type="molecule type" value="Genomic_DNA"/>
</dbReference>
<keyword evidence="3" id="KW-1185">Reference proteome</keyword>
<dbReference type="Proteomes" id="UP001312908">
    <property type="component" value="Unassembled WGS sequence"/>
</dbReference>
<accession>A0ABU7U2G8</accession>
<evidence type="ECO:0000256" key="1">
    <source>
        <dbReference type="SAM" id="MobiDB-lite"/>
    </source>
</evidence>
<feature type="region of interest" description="Disordered" evidence="1">
    <location>
        <begin position="105"/>
        <end position="135"/>
    </location>
</feature>
<sequence length="135" mass="14999">MAETITVICRLPSGIRLDVHDMEVLKARNLSPNQSNTAPKPMKSVTLNGIKGDPRFVKEANVHLGYGGRTQVDKEFWEAWLKQNASSDLVKKNIIFAEVNEKRALDRLDSEGKTPTGMEPLDQNKVPGVKKASDK</sequence>
<name>A0ABU7U2G8_9PROT</name>
<comment type="caution">
    <text evidence="2">The sequence shown here is derived from an EMBL/GenBank/DDBJ whole genome shotgun (WGS) entry which is preliminary data.</text>
</comment>
<dbReference type="RefSeq" id="WP_394819451.1">
    <property type="nucleotide sequence ID" value="NZ_JAWJZY010000002.1"/>
</dbReference>
<organism evidence="2 3">
    <name type="scientific">Sorlinia euscelidii</name>
    <dbReference type="NCBI Taxonomy" id="3081148"/>
    <lineage>
        <taxon>Bacteria</taxon>
        <taxon>Pseudomonadati</taxon>
        <taxon>Pseudomonadota</taxon>
        <taxon>Alphaproteobacteria</taxon>
        <taxon>Acetobacterales</taxon>
        <taxon>Acetobacteraceae</taxon>
        <taxon>Sorlinia</taxon>
    </lineage>
</organism>
<reference evidence="2 3" key="1">
    <citation type="submission" date="2023-10" db="EMBL/GenBank/DDBJ databases">
        <title>Sorlinia euscelidii gen. nov., sp. nov., an acetic acid bacteria isolated from the gut of Euscelidius variegatus emitter.</title>
        <authorList>
            <person name="Michoud G."/>
            <person name="Marasco R."/>
            <person name="Seferji K."/>
            <person name="Gonella E."/>
            <person name="Garuglieri E."/>
            <person name="Alma A."/>
            <person name="Mapelli F."/>
            <person name="Borin S."/>
            <person name="Daffonchio D."/>
            <person name="Crotti E."/>
        </authorList>
    </citation>
    <scope>NUCLEOTIDE SEQUENCE [LARGE SCALE GENOMIC DNA]</scope>
    <source>
        <strain evidence="2 3">EV16P</strain>
    </source>
</reference>